<feature type="transmembrane region" description="Helical" evidence="2">
    <location>
        <begin position="14"/>
        <end position="33"/>
    </location>
</feature>
<accession>A0A4R0EPF4</accession>
<sequence length="281" mass="31462">MATIRTQWQRIQNYIWLVCGLVCLFAALVFWAITDSDALVEVEKSAETEAELQIQPEKVAATNLLGALQKEVRPLEMTTRVVNTASYEPEFRGTKFINDNKNAATIELFRATKDDVIRSFLKKQSDRKNFFYIRLSGENQIEQYVLLYGIYGNSDQAKQALQQLPFQFPKSIQPQVQDIENYAALVNDMGAEEMGSNSKIYAVNLKSAPLPRIDESLVAQPKLKPTVPVVDPKAATTTTTVTRRDEEGNVVDVQQSHSGVESAPKKNGNKVAETEISDPFN</sequence>
<keyword evidence="2" id="KW-0812">Transmembrane</keyword>
<dbReference type="EMBL" id="SJOA01000004">
    <property type="protein sequence ID" value="TCB60683.1"/>
    <property type="molecule type" value="Genomic_DNA"/>
</dbReference>
<dbReference type="InterPro" id="IPR036680">
    <property type="entry name" value="SPOR-like_sf"/>
</dbReference>
<name>A0A4R0EPF4_9GAMM</name>
<reference evidence="3 4" key="1">
    <citation type="submission" date="2019-02" db="EMBL/GenBank/DDBJ databases">
        <title>High diversity of culturable Acinetobacter species in natural soil and water ecosystems.</title>
        <authorList>
            <person name="Radolfova-Krizova L."/>
            <person name="Nemec A."/>
        </authorList>
    </citation>
    <scope>NUCLEOTIDE SEQUENCE [LARGE SCALE GENOMIC DNA]</scope>
    <source>
        <strain evidence="3 4">ANC 4281</strain>
    </source>
</reference>
<feature type="region of interest" description="Disordered" evidence="1">
    <location>
        <begin position="235"/>
        <end position="281"/>
    </location>
</feature>
<evidence type="ECO:0000256" key="1">
    <source>
        <dbReference type="SAM" id="MobiDB-lite"/>
    </source>
</evidence>
<comment type="caution">
    <text evidence="3">The sequence shown here is derived from an EMBL/GenBank/DDBJ whole genome shotgun (WGS) entry which is preliminary data.</text>
</comment>
<evidence type="ECO:0000313" key="4">
    <source>
        <dbReference type="Proteomes" id="UP000291380"/>
    </source>
</evidence>
<dbReference type="AlphaFoldDB" id="A0A4R0EPF4"/>
<evidence type="ECO:0000313" key="3">
    <source>
        <dbReference type="EMBL" id="TCB60683.1"/>
    </source>
</evidence>
<dbReference type="GO" id="GO:0042834">
    <property type="term" value="F:peptidoglycan binding"/>
    <property type="evidence" value="ECO:0007669"/>
    <property type="project" value="InterPro"/>
</dbReference>
<gene>
    <name evidence="3" type="ORF">E0H85_05260</name>
</gene>
<proteinExistence type="predicted"/>
<dbReference type="RefSeq" id="WP_131270807.1">
    <property type="nucleotide sequence ID" value="NZ_SJOA01000004.1"/>
</dbReference>
<dbReference type="Gene3D" id="3.30.70.1070">
    <property type="entry name" value="Sporulation related repeat"/>
    <property type="match status" value="1"/>
</dbReference>
<dbReference type="Proteomes" id="UP000291380">
    <property type="component" value="Unassembled WGS sequence"/>
</dbReference>
<evidence type="ECO:0000256" key="2">
    <source>
        <dbReference type="SAM" id="Phobius"/>
    </source>
</evidence>
<keyword evidence="2" id="KW-0472">Membrane</keyword>
<keyword evidence="2" id="KW-1133">Transmembrane helix</keyword>
<evidence type="ECO:0008006" key="5">
    <source>
        <dbReference type="Google" id="ProtNLM"/>
    </source>
</evidence>
<protein>
    <recommendedName>
        <fullName evidence="5">SPOR domain-containing protein</fullName>
    </recommendedName>
</protein>
<dbReference type="OrthoDB" id="6655985at2"/>
<organism evidence="3 4">
    <name type="scientific">Acinetobacter terrae</name>
    <dbReference type="NCBI Taxonomy" id="2731247"/>
    <lineage>
        <taxon>Bacteria</taxon>
        <taxon>Pseudomonadati</taxon>
        <taxon>Pseudomonadota</taxon>
        <taxon>Gammaproteobacteria</taxon>
        <taxon>Moraxellales</taxon>
        <taxon>Moraxellaceae</taxon>
        <taxon>Acinetobacter</taxon>
        <taxon>Acinetobacter Taxon 24</taxon>
    </lineage>
</organism>